<dbReference type="PANTHER" id="PTHR31213:SF201">
    <property type="entry name" value="OS03G0300400 PROTEIN"/>
    <property type="match status" value="1"/>
</dbReference>
<dbReference type="InterPro" id="IPR050279">
    <property type="entry name" value="Plant_def-hormone_signal"/>
</dbReference>
<dbReference type="FunFam" id="3.30.530.20:FF:000007">
    <property type="entry name" value="Major pollen allergen Bet v 1-A"/>
    <property type="match status" value="1"/>
</dbReference>
<organism evidence="3">
    <name type="scientific">Anthurium amnicola</name>
    <dbReference type="NCBI Taxonomy" id="1678845"/>
    <lineage>
        <taxon>Eukaryota</taxon>
        <taxon>Viridiplantae</taxon>
        <taxon>Streptophyta</taxon>
        <taxon>Embryophyta</taxon>
        <taxon>Tracheophyta</taxon>
        <taxon>Spermatophyta</taxon>
        <taxon>Magnoliopsida</taxon>
        <taxon>Liliopsida</taxon>
        <taxon>Araceae</taxon>
        <taxon>Pothoideae</taxon>
        <taxon>Potheae</taxon>
        <taxon>Anthurium</taxon>
    </lineage>
</organism>
<name>A0A1D1ZEW0_9ARAE</name>
<sequence>FIYTTVHSPSTTTAPLPLLHQRSAKMVAGSFTVEYQSPVSVERLWKGGVCDGHILAPKILPEVYASIDVVEGDGGVGTIMQFNFTEAVEGWKFVTERFDVIDEENHTVKYTVVGGGLLHSRLKAYSFEVKFEAADNGGSKGKVTVDYDTISDSPLTEEECGKLTFASSTTLKALESYLQENPNLYA</sequence>
<proteinExistence type="inferred from homology"/>
<reference evidence="3" key="1">
    <citation type="submission" date="2015-07" db="EMBL/GenBank/DDBJ databases">
        <title>Transcriptome Assembly of Anthurium amnicola.</title>
        <authorList>
            <person name="Suzuki J."/>
        </authorList>
    </citation>
    <scope>NUCLEOTIDE SEQUENCE</scope>
</reference>
<dbReference type="Pfam" id="PF00407">
    <property type="entry name" value="Bet_v_1"/>
    <property type="match status" value="1"/>
</dbReference>
<evidence type="ECO:0000313" key="3">
    <source>
        <dbReference type="EMBL" id="JAT65494.1"/>
    </source>
</evidence>
<dbReference type="AlphaFoldDB" id="A0A1D1ZEW0"/>
<dbReference type="GO" id="GO:0004864">
    <property type="term" value="F:protein phosphatase inhibitor activity"/>
    <property type="evidence" value="ECO:0007669"/>
    <property type="project" value="InterPro"/>
</dbReference>
<dbReference type="GO" id="GO:0005737">
    <property type="term" value="C:cytoplasm"/>
    <property type="evidence" value="ECO:0007669"/>
    <property type="project" value="TreeGrafter"/>
</dbReference>
<protein>
    <submittedName>
        <fullName evidence="3">Pathogenesis-related protein 1</fullName>
    </submittedName>
</protein>
<dbReference type="InterPro" id="IPR000916">
    <property type="entry name" value="Bet_v_I/MLP"/>
</dbReference>
<dbReference type="CDD" id="cd07816">
    <property type="entry name" value="Bet_v1-like"/>
    <property type="match status" value="1"/>
</dbReference>
<dbReference type="SUPFAM" id="SSF55961">
    <property type="entry name" value="Bet v1-like"/>
    <property type="match status" value="1"/>
</dbReference>
<gene>
    <name evidence="3" type="primary">PR1_1</name>
    <name evidence="3" type="ORF">g.84367</name>
</gene>
<dbReference type="SMART" id="SM01037">
    <property type="entry name" value="Bet_v_1"/>
    <property type="match status" value="1"/>
</dbReference>
<dbReference type="InterPro" id="IPR023393">
    <property type="entry name" value="START-like_dom_sf"/>
</dbReference>
<dbReference type="GO" id="GO:0006952">
    <property type="term" value="P:defense response"/>
    <property type="evidence" value="ECO:0007669"/>
    <property type="project" value="InterPro"/>
</dbReference>
<dbReference type="PRINTS" id="PR00634">
    <property type="entry name" value="BETALLERGEN"/>
</dbReference>
<dbReference type="GO" id="GO:0038023">
    <property type="term" value="F:signaling receptor activity"/>
    <property type="evidence" value="ECO:0007669"/>
    <property type="project" value="InterPro"/>
</dbReference>
<dbReference type="GO" id="GO:0009738">
    <property type="term" value="P:abscisic acid-activated signaling pathway"/>
    <property type="evidence" value="ECO:0007669"/>
    <property type="project" value="InterPro"/>
</dbReference>
<feature type="domain" description="Bet v I/Major latex protein" evidence="2">
    <location>
        <begin position="26"/>
        <end position="181"/>
    </location>
</feature>
<dbReference type="Gene3D" id="3.30.530.20">
    <property type="match status" value="1"/>
</dbReference>
<dbReference type="PANTHER" id="PTHR31213">
    <property type="entry name" value="OS08G0374000 PROTEIN-RELATED"/>
    <property type="match status" value="1"/>
</dbReference>
<evidence type="ECO:0000256" key="1">
    <source>
        <dbReference type="ARBA" id="ARBA00009744"/>
    </source>
</evidence>
<comment type="similarity">
    <text evidence="1">Belongs to the BetVI family.</text>
</comment>
<dbReference type="InterPro" id="IPR024949">
    <property type="entry name" value="Bet_v_I_allergen"/>
</dbReference>
<accession>A0A1D1ZEW0</accession>
<feature type="non-terminal residue" evidence="3">
    <location>
        <position position="1"/>
    </location>
</feature>
<dbReference type="EMBL" id="GDJX01002442">
    <property type="protein sequence ID" value="JAT65494.1"/>
    <property type="molecule type" value="Transcribed_RNA"/>
</dbReference>
<evidence type="ECO:0000259" key="2">
    <source>
        <dbReference type="SMART" id="SM01037"/>
    </source>
</evidence>
<dbReference type="GO" id="GO:0010427">
    <property type="term" value="F:abscisic acid binding"/>
    <property type="evidence" value="ECO:0007669"/>
    <property type="project" value="InterPro"/>
</dbReference>
<dbReference type="GO" id="GO:0005634">
    <property type="term" value="C:nucleus"/>
    <property type="evidence" value="ECO:0007669"/>
    <property type="project" value="TreeGrafter"/>
</dbReference>